<dbReference type="GO" id="GO:0005686">
    <property type="term" value="C:U2 snRNP"/>
    <property type="evidence" value="ECO:0007669"/>
    <property type="project" value="TreeGrafter"/>
</dbReference>
<comment type="caution">
    <text evidence="8">The sequence shown here is derived from an EMBL/GenBank/DDBJ whole genome shotgun (WGS) entry which is preliminary data.</text>
</comment>
<keyword evidence="3" id="KW-0677">Repeat</keyword>
<dbReference type="FunFam" id="3.80.10.10:FF:000026">
    <property type="entry name" value="U2 small nuclear ribonucleoprotein A"/>
    <property type="match status" value="1"/>
</dbReference>
<dbReference type="PANTHER" id="PTHR10552">
    <property type="entry name" value="U2 SMALL NUCLEAR RIBONUCLEOPROTEIN A"/>
    <property type="match status" value="1"/>
</dbReference>
<keyword evidence="4" id="KW-0539">Nucleus</keyword>
<dbReference type="InterPro" id="IPR044640">
    <property type="entry name" value="RU2A"/>
</dbReference>
<name>A0A507C0I9_9FUNG</name>
<dbReference type="OrthoDB" id="433501at2759"/>
<protein>
    <recommendedName>
        <fullName evidence="6">U2 small nuclear ribonucleoprotein A'</fullName>
    </recommendedName>
</protein>
<dbReference type="InterPro" id="IPR001611">
    <property type="entry name" value="Leu-rich_rpt"/>
</dbReference>
<keyword evidence="2" id="KW-0433">Leucine-rich repeat</keyword>
<dbReference type="SUPFAM" id="SSF52058">
    <property type="entry name" value="L domain-like"/>
    <property type="match status" value="1"/>
</dbReference>
<proteinExistence type="inferred from homology"/>
<feature type="compositionally biased region" description="Low complexity" evidence="7">
    <location>
        <begin position="243"/>
        <end position="253"/>
    </location>
</feature>
<evidence type="ECO:0000256" key="2">
    <source>
        <dbReference type="ARBA" id="ARBA00022614"/>
    </source>
</evidence>
<evidence type="ECO:0000256" key="5">
    <source>
        <dbReference type="ARBA" id="ARBA00024196"/>
    </source>
</evidence>
<dbReference type="Proteomes" id="UP000319731">
    <property type="component" value="Unassembled WGS sequence"/>
</dbReference>
<dbReference type="Pfam" id="PF14580">
    <property type="entry name" value="LRR_9"/>
    <property type="match status" value="1"/>
</dbReference>
<organism evidence="8 9">
    <name type="scientific">Synchytrium microbalum</name>
    <dbReference type="NCBI Taxonomy" id="1806994"/>
    <lineage>
        <taxon>Eukaryota</taxon>
        <taxon>Fungi</taxon>
        <taxon>Fungi incertae sedis</taxon>
        <taxon>Chytridiomycota</taxon>
        <taxon>Chytridiomycota incertae sedis</taxon>
        <taxon>Chytridiomycetes</taxon>
        <taxon>Synchytriales</taxon>
        <taxon>Synchytriaceae</taxon>
        <taxon>Synchytrium</taxon>
    </lineage>
</organism>
<keyword evidence="9" id="KW-1185">Reference proteome</keyword>
<gene>
    <name evidence="8" type="ORF">SmJEL517_g04364</name>
</gene>
<comment type="similarity">
    <text evidence="5">Belongs to the U2 small nuclear ribonucleoprotein A family.</text>
</comment>
<evidence type="ECO:0000313" key="9">
    <source>
        <dbReference type="Proteomes" id="UP000319731"/>
    </source>
</evidence>
<dbReference type="InterPro" id="IPR032675">
    <property type="entry name" value="LRR_dom_sf"/>
</dbReference>
<sequence>MVKLDYNVLSIAPSGLNPVGDWELDLRGLRIPRIENLAITKDQHDSIDFTDNDIRRLENIPPFHRLTHLHLANNRISRIDPDISKSVPNLTTLVLSNNQLAELGDLDALAGCKKLEFLSLLENPVNTRRHYRHYVIMKCPSVRVLDYRRITDKERQESKVTFQGTTGEALATSLSNQKSNNTFEPGDVNAPKKEAQIYQPLSGEEADRIRAAINAASDLEEIERLSRILATGHVPDDKDKKGSAAAAAATTDGGDVEMEED</sequence>
<dbReference type="GO" id="GO:0000398">
    <property type="term" value="P:mRNA splicing, via spliceosome"/>
    <property type="evidence" value="ECO:0007669"/>
    <property type="project" value="InterPro"/>
</dbReference>
<feature type="region of interest" description="Disordered" evidence="7">
    <location>
        <begin position="231"/>
        <end position="261"/>
    </location>
</feature>
<reference evidence="8 9" key="1">
    <citation type="journal article" date="2019" name="Sci. Rep.">
        <title>Comparative genomics of chytrid fungi reveal insights into the obligate biotrophic and pathogenic lifestyle of Synchytrium endobioticum.</title>
        <authorList>
            <person name="van de Vossenberg B.T.L.H."/>
            <person name="Warris S."/>
            <person name="Nguyen H.D.T."/>
            <person name="van Gent-Pelzer M.P.E."/>
            <person name="Joly D.L."/>
            <person name="van de Geest H.C."/>
            <person name="Bonants P.J.M."/>
            <person name="Smith D.S."/>
            <person name="Levesque C.A."/>
            <person name="van der Lee T.A.J."/>
        </authorList>
    </citation>
    <scope>NUCLEOTIDE SEQUENCE [LARGE SCALE GENOMIC DNA]</scope>
    <source>
        <strain evidence="8 9">JEL517</strain>
    </source>
</reference>
<dbReference type="GeneID" id="42005589"/>
<dbReference type="GO" id="GO:0030620">
    <property type="term" value="F:U2 snRNA binding"/>
    <property type="evidence" value="ECO:0007669"/>
    <property type="project" value="InterPro"/>
</dbReference>
<dbReference type="PANTHER" id="PTHR10552:SF6">
    <property type="entry name" value="U2 SMALL NUCLEAR RIBONUCLEOPROTEIN A"/>
    <property type="match status" value="1"/>
</dbReference>
<comment type="subcellular location">
    <subcellularLocation>
        <location evidence="1">Nucleus</location>
    </subcellularLocation>
</comment>
<dbReference type="PROSITE" id="PS51450">
    <property type="entry name" value="LRR"/>
    <property type="match status" value="2"/>
</dbReference>
<accession>A0A507C0I9</accession>
<evidence type="ECO:0000256" key="6">
    <source>
        <dbReference type="ARBA" id="ARBA00024238"/>
    </source>
</evidence>
<dbReference type="RefSeq" id="XP_031023756.1">
    <property type="nucleotide sequence ID" value="XM_031170292.1"/>
</dbReference>
<evidence type="ECO:0000256" key="7">
    <source>
        <dbReference type="SAM" id="MobiDB-lite"/>
    </source>
</evidence>
<dbReference type="AlphaFoldDB" id="A0A507C0I9"/>
<evidence type="ECO:0000313" key="8">
    <source>
        <dbReference type="EMBL" id="TPX32569.1"/>
    </source>
</evidence>
<dbReference type="SMART" id="SM00369">
    <property type="entry name" value="LRR_TYP"/>
    <property type="match status" value="2"/>
</dbReference>
<evidence type="ECO:0000256" key="3">
    <source>
        <dbReference type="ARBA" id="ARBA00022737"/>
    </source>
</evidence>
<dbReference type="Gene3D" id="3.80.10.10">
    <property type="entry name" value="Ribonuclease Inhibitor"/>
    <property type="match status" value="1"/>
</dbReference>
<dbReference type="STRING" id="1806994.A0A507C0I9"/>
<evidence type="ECO:0000256" key="1">
    <source>
        <dbReference type="ARBA" id="ARBA00004123"/>
    </source>
</evidence>
<evidence type="ECO:0000256" key="4">
    <source>
        <dbReference type="ARBA" id="ARBA00023242"/>
    </source>
</evidence>
<dbReference type="InterPro" id="IPR003591">
    <property type="entry name" value="Leu-rich_rpt_typical-subtyp"/>
</dbReference>
<dbReference type="EMBL" id="QEAO01000029">
    <property type="protein sequence ID" value="TPX32569.1"/>
    <property type="molecule type" value="Genomic_DNA"/>
</dbReference>